<accession>A0A976QU93</accession>
<feature type="compositionally biased region" description="Basic and acidic residues" evidence="1">
    <location>
        <begin position="812"/>
        <end position="831"/>
    </location>
</feature>
<dbReference type="PANTHER" id="PTHR12975">
    <property type="entry name" value="TRANSPORT PROTEIN TRAPP"/>
    <property type="match status" value="1"/>
</dbReference>
<reference evidence="2" key="1">
    <citation type="submission" date="2022-07" db="EMBL/GenBank/DDBJ databases">
        <title>Evaluation of T. orientalis genome assembly methods using nanopore sequencing and analysis of variation between genomes.</title>
        <authorList>
            <person name="Yam J."/>
            <person name="Micallef M.L."/>
            <person name="Liu M."/>
            <person name="Djordjevic S.P."/>
            <person name="Bogema D.R."/>
            <person name="Jenkins C."/>
        </authorList>
    </citation>
    <scope>NUCLEOTIDE SEQUENCE</scope>
    <source>
        <strain evidence="2">Goon Nure</strain>
    </source>
</reference>
<evidence type="ECO:0000256" key="1">
    <source>
        <dbReference type="SAM" id="MobiDB-lite"/>
    </source>
</evidence>
<dbReference type="InterPro" id="IPR024420">
    <property type="entry name" value="TRAPP_III_complex_Trs85"/>
</dbReference>
<evidence type="ECO:0000313" key="2">
    <source>
        <dbReference type="EMBL" id="UKK00699.2"/>
    </source>
</evidence>
<name>A0A976QU93_THEOR</name>
<evidence type="ECO:0000313" key="3">
    <source>
        <dbReference type="Proteomes" id="UP000244811"/>
    </source>
</evidence>
<dbReference type="Proteomes" id="UP000244811">
    <property type="component" value="Chromosome 1"/>
</dbReference>
<dbReference type="EMBL" id="CP056069">
    <property type="protein sequence ID" value="UKK00699.2"/>
    <property type="molecule type" value="Genomic_DNA"/>
</dbReference>
<gene>
    <name evidence="2" type="ORF">MACK_000773</name>
</gene>
<feature type="compositionally biased region" description="Low complexity" evidence="1">
    <location>
        <begin position="535"/>
        <end position="544"/>
    </location>
</feature>
<dbReference type="PANTHER" id="PTHR12975:SF6">
    <property type="entry name" value="TRAFFICKING PROTEIN PARTICLE COMPLEX SUBUNIT 8"/>
    <property type="match status" value="1"/>
</dbReference>
<dbReference type="GO" id="GO:1990072">
    <property type="term" value="C:TRAPPIII protein complex"/>
    <property type="evidence" value="ECO:0007669"/>
    <property type="project" value="TreeGrafter"/>
</dbReference>
<protein>
    <submittedName>
        <fullName evidence="2">Uncharacterized protein</fullName>
    </submittedName>
</protein>
<feature type="compositionally biased region" description="Basic and acidic residues" evidence="1">
    <location>
        <begin position="502"/>
        <end position="534"/>
    </location>
</feature>
<feature type="region of interest" description="Disordered" evidence="1">
    <location>
        <begin position="481"/>
        <end position="544"/>
    </location>
</feature>
<organism evidence="2 3">
    <name type="scientific">Theileria orientalis</name>
    <dbReference type="NCBI Taxonomy" id="68886"/>
    <lineage>
        <taxon>Eukaryota</taxon>
        <taxon>Sar</taxon>
        <taxon>Alveolata</taxon>
        <taxon>Apicomplexa</taxon>
        <taxon>Aconoidasida</taxon>
        <taxon>Piroplasmida</taxon>
        <taxon>Theileriidae</taxon>
        <taxon>Theileria</taxon>
    </lineage>
</organism>
<feature type="region of interest" description="Disordered" evidence="1">
    <location>
        <begin position="991"/>
        <end position="1020"/>
    </location>
</feature>
<feature type="compositionally biased region" description="Basic and acidic residues" evidence="1">
    <location>
        <begin position="1004"/>
        <end position="1018"/>
    </location>
</feature>
<sequence length="1493" mass="169055">MDNEALFKELVEAFCGPIIVVRQFPHSVSRLKECAGTSGIQILKNAVAGNIKASAFSFADYDHILGLLNKDLEHNLLDSLRYNDKLVSESIDYELGHYYTDYSKWFKDWCVTLALGLRVKRHKRYKIPIERNGVFIFIHQKDDLSQLKQVIDERADFKLSIVYLSEEYPEEFTSLMTHYTVDYCIVNTKEDVASSPQLIELLEKHINSCYELLEWNVESLQSSVRNVKLTSKMLSSSEAEKNLGNLSLLMCEELALGKDAAIYTIIKSNLDHEVLALSEMLQGYYFYKYSSDKVNEHTQPLNQGDESDRSTGYSVLSHFEKAIAHFNRHNCVYESFYMSILSLLIGDSEELNKLLAKNSLLELTTTSDFARSALCLELSSIRCKKVKRKNFQLVMAGHLFNQATFENLSKRCYLACIDEYEGWDVSKQHLYGLLGNFDSRFIVNSMNIISSAYENRYSNQYTYDFQLFTQGTQQYDVGQTRSAQSIKVDGGQRQAVGEEPAGEGKEMVREHVKPVGEDKESEQAQDAQDRRSETSESSSDSGSGVISADKEIYYLKKLMKLKTFQNNTKHQLSTPISGSFQNYPSIYYVHHELPKIEGLTPFLVRVPIIYLRKNGIIGTNVMISTCYVDDLYEKLLENSFRDTTWQKCMKFYNIKDHVKKDFFSAESKNKVTNYMKNSKLNLSIQLLNPLNLALDCSNFKILVELVGNNGSSNGLSSSDRATILSKRASKDSEVGSVSAVPEGDTSVNKVTGDVAQESVDTNNQSVSTNSIEETSNSNTGHSIENHDDTGNSETRNSINTISSPGNDSPRVANDEAENKGESQGENKAENEVDGKYRWVDCEILSQDKNEGFHMEPFEKKDLLLTFRTGEVGSFKIKGVCWKLFNCVYFWSPVYTVGKKLKNYEACKRVTLEEFISQRAIDKTLYFNVHEDRPKLKYSFRKVSDLSHLKKSVFFTKKDLEYVNYDNQLMFYTEKYSKSTSELGVDQLKPEGEEVGPFCNQNSSDQEKQGKERVSDKQVDSGQKLNTENLRLFEYFNCESGLIEILLQNLENNPINSLMLRFKVLGTFKIAPYPVSYKLYSADCGDGLFDSKNSNRQVKSGHLGLDHHSHCGVEPDSIETSWNVINFPNVKVREDSLTEKMYEVYMRFKDDRITLHNHSLSIYLFVEPIKFLDGIALIDGSVSLSPKTGLDLLLPFKLFLKVKAGPEFTGYFDYKDSVKIHVQNRSSEHIKGLEFAINDKPVRSTHKVKEHTDYWPKSADTSAVVNGDLYPSVAFNVDSANDDVVAPGSIACSPDFSVNGSVLTVDAVNTNLGGDPGYELVDIPPRSTAGFVVPIENPIQILADKHNKSEQKLHFTVFWCTSQRFGVHSGNVEYSQYKLCLSVSSSHRELKFTQEPVVVTLTLTLQNVSTESIKSLSVATIHDYESENMFSFIGVTKRNVSVIHPGKSECLDFSILMSLPGVYNFSPLDFKLVSSLDDKHIFYQDNVSTIILYD</sequence>
<feature type="compositionally biased region" description="Polar residues" evidence="1">
    <location>
        <begin position="791"/>
        <end position="806"/>
    </location>
</feature>
<feature type="compositionally biased region" description="Low complexity" evidence="1">
    <location>
        <begin position="765"/>
        <end position="779"/>
    </location>
</feature>
<proteinExistence type="predicted"/>
<feature type="region of interest" description="Disordered" evidence="1">
    <location>
        <begin position="727"/>
        <end position="831"/>
    </location>
</feature>